<dbReference type="GO" id="GO:0003735">
    <property type="term" value="F:structural constituent of ribosome"/>
    <property type="evidence" value="ECO:0007669"/>
    <property type="project" value="UniProtKB-UniRule"/>
</dbReference>
<dbReference type="STRING" id="1673428.CPM_1472"/>
<comment type="similarity">
    <text evidence="1 4 5">Belongs to the universal ribosomal protein uS9 family.</text>
</comment>
<evidence type="ECO:0000256" key="3">
    <source>
        <dbReference type="ARBA" id="ARBA00023274"/>
    </source>
</evidence>
<evidence type="ECO:0000256" key="4">
    <source>
        <dbReference type="HAMAP-Rule" id="MF_00532"/>
    </source>
</evidence>
<dbReference type="PROSITE" id="PS00360">
    <property type="entry name" value="RIBOSOMAL_S9"/>
    <property type="match status" value="1"/>
</dbReference>
<dbReference type="PANTHER" id="PTHR21569:SF16">
    <property type="entry name" value="RIBOSOMAL PROTEIN S16"/>
    <property type="match status" value="1"/>
</dbReference>
<dbReference type="GO" id="GO:0006412">
    <property type="term" value="P:translation"/>
    <property type="evidence" value="ECO:0007669"/>
    <property type="project" value="UniProtKB-UniRule"/>
</dbReference>
<dbReference type="GO" id="GO:0000462">
    <property type="term" value="P:maturation of SSU-rRNA from tricistronic rRNA transcript (SSU-rRNA, 5.8S rRNA, LSU-rRNA)"/>
    <property type="evidence" value="ECO:0007669"/>
    <property type="project" value="TreeGrafter"/>
</dbReference>
<organism evidence="6 9">
    <name type="scientific">Cuniculiplasma divulgatum</name>
    <dbReference type="NCBI Taxonomy" id="1673428"/>
    <lineage>
        <taxon>Archaea</taxon>
        <taxon>Methanobacteriati</taxon>
        <taxon>Thermoplasmatota</taxon>
        <taxon>Thermoplasmata</taxon>
        <taxon>Thermoplasmatales</taxon>
        <taxon>Cuniculiplasmataceae</taxon>
        <taxon>Cuniculiplasma</taxon>
    </lineage>
</organism>
<reference evidence="8" key="3">
    <citation type="submission" date="2016-06" db="EMBL/GenBank/DDBJ databases">
        <authorList>
            <person name="Toshchakov V.S."/>
        </authorList>
    </citation>
    <scope>NUCLEOTIDE SEQUENCE [LARGE SCALE GENOMIC DNA]</scope>
    <source>
        <strain>PM4 (JCM 30641</strain>
        <strain evidence="8">\VKM B-2940)</strain>
    </source>
</reference>
<dbReference type="GO" id="GO:0003723">
    <property type="term" value="F:RNA binding"/>
    <property type="evidence" value="ECO:0007669"/>
    <property type="project" value="TreeGrafter"/>
</dbReference>
<sequence length="134" mass="14980">MSEEIVITTGKRKTATARAYTKSGTGKFRINDYPVELYPVALLREKLMEPIALIGERSGSIDVDISVSGGGLTGQVDAARTAMAKGIVKFLKDNTVEEIYRQYDRTIMVNDIRRKLPKKPMGRGARAKRQKSYR</sequence>
<dbReference type="InterPro" id="IPR020568">
    <property type="entry name" value="Ribosomal_Su5_D2-typ_SF"/>
</dbReference>
<keyword evidence="2 4" id="KW-0689">Ribosomal protein</keyword>
<evidence type="ECO:0000313" key="8">
    <source>
        <dbReference type="Proteomes" id="UP000187822"/>
    </source>
</evidence>
<evidence type="ECO:0000256" key="2">
    <source>
        <dbReference type="ARBA" id="ARBA00022980"/>
    </source>
</evidence>
<reference evidence="7" key="2">
    <citation type="submission" date="2016-06" db="EMBL/GenBank/DDBJ databases">
        <authorList>
            <person name="Olsen C.W."/>
            <person name="Carey S."/>
            <person name="Hinshaw L."/>
            <person name="Karasin A.I."/>
        </authorList>
    </citation>
    <scope>NUCLEOTIDE SEQUENCE [LARGE SCALE GENOMIC DNA]</scope>
    <source>
        <strain evidence="7">PM4</strain>
    </source>
</reference>
<keyword evidence="3 4" id="KW-0687">Ribonucleoprotein</keyword>
<dbReference type="InterPro" id="IPR020574">
    <property type="entry name" value="Ribosomal_uS9_CS"/>
</dbReference>
<dbReference type="Proteomes" id="UP000187822">
    <property type="component" value="Chromosome I"/>
</dbReference>
<evidence type="ECO:0000256" key="1">
    <source>
        <dbReference type="ARBA" id="ARBA00005251"/>
    </source>
</evidence>
<dbReference type="InterPro" id="IPR019958">
    <property type="entry name" value="Ribosomal_uS9_archaeal"/>
</dbReference>
<dbReference type="HAMAP" id="MF_00532_A">
    <property type="entry name" value="Ribosomal_uS9_A"/>
    <property type="match status" value="1"/>
</dbReference>
<keyword evidence="8" id="KW-1185">Reference proteome</keyword>
<dbReference type="SUPFAM" id="SSF54211">
    <property type="entry name" value="Ribosomal protein S5 domain 2-like"/>
    <property type="match status" value="1"/>
</dbReference>
<dbReference type="PANTHER" id="PTHR21569">
    <property type="entry name" value="RIBOSOMAL PROTEIN S9"/>
    <property type="match status" value="1"/>
</dbReference>
<dbReference type="Pfam" id="PF00380">
    <property type="entry name" value="Ribosomal_S9"/>
    <property type="match status" value="1"/>
</dbReference>
<dbReference type="AlphaFoldDB" id="A0A1N5VQZ2"/>
<evidence type="ECO:0000313" key="9">
    <source>
        <dbReference type="Proteomes" id="UP000195607"/>
    </source>
</evidence>
<dbReference type="EMBL" id="LT671858">
    <property type="protein sequence ID" value="SIM75371.1"/>
    <property type="molecule type" value="Genomic_DNA"/>
</dbReference>
<dbReference type="EMBL" id="LT719092">
    <property type="protein sequence ID" value="SJK85266.1"/>
    <property type="molecule type" value="Genomic_DNA"/>
</dbReference>
<dbReference type="NCBIfam" id="TIGR03627">
    <property type="entry name" value="uS9_arch"/>
    <property type="match status" value="1"/>
</dbReference>
<reference evidence="6 9" key="1">
    <citation type="submission" date="2016-04" db="EMBL/GenBank/DDBJ databases">
        <authorList>
            <person name="Evans L.H."/>
            <person name="Alamgir A."/>
            <person name="Owens N."/>
            <person name="Weber N.D."/>
            <person name="Virtaneva K."/>
            <person name="Barbian K."/>
            <person name="Babar A."/>
            <person name="Rosenke K."/>
        </authorList>
    </citation>
    <scope>NUCLEOTIDE SEQUENCE [LARGE SCALE GENOMIC DNA]</scope>
    <source>
        <strain evidence="6">S5</strain>
        <strain evidence="9">S5(T) (JCM 30642 \VKM B-2941)</strain>
    </source>
</reference>
<dbReference type="InterPro" id="IPR000754">
    <property type="entry name" value="Ribosomal_uS9"/>
</dbReference>
<dbReference type="GO" id="GO:0022627">
    <property type="term" value="C:cytosolic small ribosomal subunit"/>
    <property type="evidence" value="ECO:0007669"/>
    <property type="project" value="UniProtKB-UniRule"/>
</dbReference>
<gene>
    <name evidence="4" type="primary">rps9</name>
    <name evidence="7" type="ORF">CPM_1472</name>
    <name evidence="6" type="ORF">CSP5_1478</name>
</gene>
<accession>A0A1N5VQZ2</accession>
<evidence type="ECO:0000256" key="5">
    <source>
        <dbReference type="RuleBase" id="RU003815"/>
    </source>
</evidence>
<dbReference type="NCBIfam" id="NF001749">
    <property type="entry name" value="PRK00474.1"/>
    <property type="match status" value="1"/>
</dbReference>
<evidence type="ECO:0000313" key="7">
    <source>
        <dbReference type="EMBL" id="SJK85266.1"/>
    </source>
</evidence>
<dbReference type="GeneID" id="41588720"/>
<evidence type="ECO:0000313" key="6">
    <source>
        <dbReference type="EMBL" id="SIM75371.1"/>
    </source>
</evidence>
<name>A0A1N5VQZ2_9ARCH</name>
<dbReference type="InterPro" id="IPR014721">
    <property type="entry name" value="Ribsml_uS5_D2-typ_fold_subgr"/>
</dbReference>
<dbReference type="Proteomes" id="UP000195607">
    <property type="component" value="Chromosome I"/>
</dbReference>
<dbReference type="RefSeq" id="WP_021790074.1">
    <property type="nucleotide sequence ID" value="NZ_LT671858.1"/>
</dbReference>
<protein>
    <recommendedName>
        <fullName evidence="4">Small ribosomal subunit protein uS9</fullName>
    </recommendedName>
</protein>
<dbReference type="OrthoDB" id="52677at2157"/>
<proteinExistence type="inferred from homology"/>
<dbReference type="KEGG" id="cdiv:CPM_1472"/>
<dbReference type="Gene3D" id="3.30.230.10">
    <property type="match status" value="1"/>
</dbReference>